<dbReference type="PANTHER" id="PTHR44019:SF8">
    <property type="entry name" value="POC1 CENTRIOLAR PROTEIN HOMOLOG"/>
    <property type="match status" value="1"/>
</dbReference>
<dbReference type="AlphaFoldDB" id="W6U1Z2"/>
<dbReference type="SMART" id="SM00320">
    <property type="entry name" value="WD40"/>
    <property type="match status" value="4"/>
</dbReference>
<feature type="compositionally biased region" description="Basic and acidic residues" evidence="3">
    <location>
        <begin position="414"/>
        <end position="434"/>
    </location>
</feature>
<keyword evidence="2" id="KW-0677">Repeat</keyword>
<dbReference type="KEGG" id="egl:EGR_10008"/>
<sequence>MLTLGRDENRLWTYKIMCDKVGDACHPSNMQLFIGIDGVSSLCFVPSIDKNLLMVGTTGGRVRILDCSRNTCKTLYQKRWHKSIRCLVVNPFSPTSCITASNQGCLKVHDIETKKRIGYFTGSGDSSPFSALVAVTNHRWVTGDDNGMIKIWDDRLKEGHCFTIKPNTNEMDADLCGTNDLAVGADPQGTLLAAVESGCLVTYSIRRRRLETISEPLGYSARSVCSIKNGSKVLLGTDEGVILMYNWGEFGSICDRFPVRTSRTRVDHRSGTKLFDEAGCPAVEKIVKVTENIVVIATDDGAISPMSILPNRMLTCLGWHTADEATGGGGDCMTLAVSPASTVVPLLASGLPLAPSLKFWSVEHLPAEAEAESAKVVTGEKMMTQRYGRDAKARVTSRGADRDREDFLSGLTERNGEGSKGEEEERSNDRGFRGAALVEKKSNTILEGNCPDFYC</sequence>
<keyword evidence="1" id="KW-0853">WD repeat</keyword>
<dbReference type="Gene3D" id="2.130.10.10">
    <property type="entry name" value="YVTN repeat-like/Quinoprotein amine dehydrogenase"/>
    <property type="match status" value="1"/>
</dbReference>
<gene>
    <name evidence="4" type="ORF">EGR_10008</name>
</gene>
<dbReference type="RefSeq" id="XP_024346321.1">
    <property type="nucleotide sequence ID" value="XM_024499257.1"/>
</dbReference>
<dbReference type="OrthoDB" id="2288928at2759"/>
<dbReference type="PANTHER" id="PTHR44019">
    <property type="entry name" value="WD REPEAT-CONTAINING PROTEIN 55"/>
    <property type="match status" value="1"/>
</dbReference>
<evidence type="ECO:0000256" key="3">
    <source>
        <dbReference type="SAM" id="MobiDB-lite"/>
    </source>
</evidence>
<evidence type="ECO:0000313" key="4">
    <source>
        <dbReference type="EMBL" id="EUB55125.1"/>
    </source>
</evidence>
<dbReference type="InterPro" id="IPR050505">
    <property type="entry name" value="WDR55/POC1"/>
</dbReference>
<dbReference type="Proteomes" id="UP000019149">
    <property type="component" value="Unassembled WGS sequence"/>
</dbReference>
<dbReference type="OMA" id="GIIKHWD"/>
<dbReference type="STRING" id="6210.W6U1Z2"/>
<dbReference type="GeneID" id="36345723"/>
<protein>
    <submittedName>
        <fullName evidence="4">WD repeat-containing protein</fullName>
    </submittedName>
</protein>
<dbReference type="InterPro" id="IPR001680">
    <property type="entry name" value="WD40_rpt"/>
</dbReference>
<evidence type="ECO:0000313" key="5">
    <source>
        <dbReference type="Proteomes" id="UP000019149"/>
    </source>
</evidence>
<dbReference type="EMBL" id="APAU02000183">
    <property type="protein sequence ID" value="EUB55125.1"/>
    <property type="molecule type" value="Genomic_DNA"/>
</dbReference>
<keyword evidence="5" id="KW-1185">Reference proteome</keyword>
<organism evidence="4 5">
    <name type="scientific">Echinococcus granulosus</name>
    <name type="common">Hydatid tapeworm</name>
    <dbReference type="NCBI Taxonomy" id="6210"/>
    <lineage>
        <taxon>Eukaryota</taxon>
        <taxon>Metazoa</taxon>
        <taxon>Spiralia</taxon>
        <taxon>Lophotrochozoa</taxon>
        <taxon>Platyhelminthes</taxon>
        <taxon>Cestoda</taxon>
        <taxon>Eucestoda</taxon>
        <taxon>Cyclophyllidea</taxon>
        <taxon>Taeniidae</taxon>
        <taxon>Echinococcus</taxon>
        <taxon>Echinococcus granulosus group</taxon>
    </lineage>
</organism>
<evidence type="ECO:0000256" key="2">
    <source>
        <dbReference type="ARBA" id="ARBA00022737"/>
    </source>
</evidence>
<dbReference type="InterPro" id="IPR036322">
    <property type="entry name" value="WD40_repeat_dom_sf"/>
</dbReference>
<evidence type="ECO:0000256" key="1">
    <source>
        <dbReference type="ARBA" id="ARBA00022574"/>
    </source>
</evidence>
<feature type="region of interest" description="Disordered" evidence="3">
    <location>
        <begin position="390"/>
        <end position="434"/>
    </location>
</feature>
<accession>W6U1Z2</accession>
<reference evidence="4 5" key="1">
    <citation type="journal article" date="2013" name="Nat. Genet.">
        <title>The genome of the hydatid tapeworm Echinococcus granulosus.</title>
        <authorList>
            <person name="Zheng H."/>
            <person name="Zhang W."/>
            <person name="Zhang L."/>
            <person name="Zhang Z."/>
            <person name="Li J."/>
            <person name="Lu G."/>
            <person name="Zhu Y."/>
            <person name="Wang Y."/>
            <person name="Huang Y."/>
            <person name="Liu J."/>
            <person name="Kang H."/>
            <person name="Chen J."/>
            <person name="Wang L."/>
            <person name="Chen A."/>
            <person name="Yu S."/>
            <person name="Gao Z."/>
            <person name="Jin L."/>
            <person name="Gu W."/>
            <person name="Wang Z."/>
            <person name="Zhao L."/>
            <person name="Shi B."/>
            <person name="Wen H."/>
            <person name="Lin R."/>
            <person name="Jones M.K."/>
            <person name="Brejova B."/>
            <person name="Vinar T."/>
            <person name="Zhao G."/>
            <person name="McManus D.P."/>
            <person name="Chen Z."/>
            <person name="Zhou Y."/>
            <person name="Wang S."/>
        </authorList>
    </citation>
    <scope>NUCLEOTIDE SEQUENCE [LARGE SCALE GENOMIC DNA]</scope>
</reference>
<name>W6U1Z2_ECHGR</name>
<dbReference type="InterPro" id="IPR015943">
    <property type="entry name" value="WD40/YVTN_repeat-like_dom_sf"/>
</dbReference>
<dbReference type="SUPFAM" id="SSF50978">
    <property type="entry name" value="WD40 repeat-like"/>
    <property type="match status" value="1"/>
</dbReference>
<comment type="caution">
    <text evidence="4">The sequence shown here is derived from an EMBL/GenBank/DDBJ whole genome shotgun (WGS) entry which is preliminary data.</text>
</comment>
<proteinExistence type="predicted"/>
<feature type="compositionally biased region" description="Basic and acidic residues" evidence="3">
    <location>
        <begin position="390"/>
        <end position="407"/>
    </location>
</feature>
<dbReference type="CTD" id="36345723"/>